<dbReference type="Gene3D" id="3.40.50.620">
    <property type="entry name" value="HUPs"/>
    <property type="match status" value="1"/>
</dbReference>
<dbReference type="EMBL" id="UETB01000010">
    <property type="protein sequence ID" value="SSA44731.1"/>
    <property type="molecule type" value="Genomic_DNA"/>
</dbReference>
<comment type="similarity">
    <text evidence="2 10">Belongs to the class-I aminoacyl-tRNA synthetase family. MshC subfamily.</text>
</comment>
<dbReference type="HAMAP" id="MF_01697">
    <property type="entry name" value="MshC"/>
    <property type="match status" value="1"/>
</dbReference>
<dbReference type="Gene3D" id="1.20.120.640">
    <property type="entry name" value="Anticodon-binding domain of a subclass of class I aminoacyl-tRNA synthetases"/>
    <property type="match status" value="1"/>
</dbReference>
<dbReference type="PRINTS" id="PR00983">
    <property type="entry name" value="TRNASYNTHCYS"/>
</dbReference>
<dbReference type="InterPro" id="IPR032678">
    <property type="entry name" value="tRNA-synt_1_cat_dom"/>
</dbReference>
<organism evidence="13 14">
    <name type="scientific">Georgenia satyanarayanai</name>
    <dbReference type="NCBI Taxonomy" id="860221"/>
    <lineage>
        <taxon>Bacteria</taxon>
        <taxon>Bacillati</taxon>
        <taxon>Actinomycetota</taxon>
        <taxon>Actinomycetes</taxon>
        <taxon>Micrococcales</taxon>
        <taxon>Bogoriellaceae</taxon>
        <taxon>Georgenia</taxon>
    </lineage>
</organism>
<feature type="domain" description="tRNA synthetases class I catalytic" evidence="12">
    <location>
        <begin position="34"/>
        <end position="343"/>
    </location>
</feature>
<keyword evidence="8 10" id="KW-0067">ATP-binding</keyword>
<keyword evidence="7 10" id="KW-0862">Zinc</keyword>
<feature type="binding site" evidence="10">
    <location>
        <begin position="255"/>
        <end position="257"/>
    </location>
    <ligand>
        <name>L-cysteinyl-5'-AMP</name>
        <dbReference type="ChEBI" id="CHEBI:144924"/>
    </ligand>
</feature>
<dbReference type="GO" id="GO:0005524">
    <property type="term" value="F:ATP binding"/>
    <property type="evidence" value="ECO:0007669"/>
    <property type="project" value="UniProtKB-KW"/>
</dbReference>
<dbReference type="GO" id="GO:0008270">
    <property type="term" value="F:zinc ion binding"/>
    <property type="evidence" value="ECO:0007669"/>
    <property type="project" value="UniProtKB-UniRule"/>
</dbReference>
<dbReference type="SUPFAM" id="SSF52374">
    <property type="entry name" value="Nucleotidylyl transferase"/>
    <property type="match status" value="1"/>
</dbReference>
<evidence type="ECO:0000259" key="12">
    <source>
        <dbReference type="Pfam" id="PF01406"/>
    </source>
</evidence>
<evidence type="ECO:0000256" key="9">
    <source>
        <dbReference type="ARBA" id="ARBA00048350"/>
    </source>
</evidence>
<accession>A0A2Y9AJP8</accession>
<evidence type="ECO:0000256" key="5">
    <source>
        <dbReference type="ARBA" id="ARBA00022723"/>
    </source>
</evidence>
<feature type="short sequence motif" description="'HIGH' region" evidence="10">
    <location>
        <begin position="45"/>
        <end position="55"/>
    </location>
</feature>
<feature type="binding site" evidence="10">
    <location>
        <position position="233"/>
    </location>
    <ligand>
        <name>L-cysteinyl-5'-AMP</name>
        <dbReference type="ChEBI" id="CHEBI:144924"/>
    </ligand>
</feature>
<reference evidence="13 14" key="1">
    <citation type="submission" date="2016-10" db="EMBL/GenBank/DDBJ databases">
        <authorList>
            <person name="Cai Z."/>
        </authorList>
    </citation>
    <scope>NUCLEOTIDE SEQUENCE [LARGE SCALE GENOMIC DNA]</scope>
    <source>
        <strain evidence="13 14">CGMCC 1.10826</strain>
    </source>
</reference>
<dbReference type="GO" id="GO:0035446">
    <property type="term" value="F:cysteine-glucosaminylinositol ligase activity"/>
    <property type="evidence" value="ECO:0007669"/>
    <property type="project" value="UniProtKB-UniRule"/>
</dbReference>
<evidence type="ECO:0000256" key="7">
    <source>
        <dbReference type="ARBA" id="ARBA00022833"/>
    </source>
</evidence>
<feature type="binding site" evidence="10">
    <location>
        <begin position="43"/>
        <end position="46"/>
    </location>
    <ligand>
        <name>L-cysteinyl-5'-AMP</name>
        <dbReference type="ChEBI" id="CHEBI:144924"/>
    </ligand>
</feature>
<dbReference type="GO" id="GO:0010125">
    <property type="term" value="P:mycothiol biosynthetic process"/>
    <property type="evidence" value="ECO:0007669"/>
    <property type="project" value="UniProtKB-UniRule"/>
</dbReference>
<dbReference type="InterPro" id="IPR024909">
    <property type="entry name" value="Cys-tRNA/MSH_ligase"/>
</dbReference>
<dbReference type="PANTHER" id="PTHR10890:SF3">
    <property type="entry name" value="CYSTEINE--TRNA LIGASE, CYTOPLASMIC"/>
    <property type="match status" value="1"/>
</dbReference>
<comment type="caution">
    <text evidence="10">Lacks conserved residue(s) required for the propagation of feature annotation.</text>
</comment>
<evidence type="ECO:0000256" key="11">
    <source>
        <dbReference type="SAM" id="MobiDB-lite"/>
    </source>
</evidence>
<name>A0A2Y9AJP8_9MICO</name>
<keyword evidence="14" id="KW-1185">Reference proteome</keyword>
<keyword evidence="4 10" id="KW-0436">Ligase</keyword>
<dbReference type="EC" id="6.3.1.13" evidence="10"/>
<evidence type="ECO:0000256" key="10">
    <source>
        <dbReference type="HAMAP-Rule" id="MF_01697"/>
    </source>
</evidence>
<comment type="catalytic activity">
    <reaction evidence="9 10">
        <text>1D-myo-inositol 2-amino-2-deoxy-alpha-D-glucopyranoside + L-cysteine + ATP = 1D-myo-inositol 2-(L-cysteinylamino)-2-deoxy-alpha-D-glucopyranoside + AMP + diphosphate + H(+)</text>
        <dbReference type="Rhea" id="RHEA:26176"/>
        <dbReference type="ChEBI" id="CHEBI:15378"/>
        <dbReference type="ChEBI" id="CHEBI:30616"/>
        <dbReference type="ChEBI" id="CHEBI:33019"/>
        <dbReference type="ChEBI" id="CHEBI:35235"/>
        <dbReference type="ChEBI" id="CHEBI:58886"/>
        <dbReference type="ChEBI" id="CHEBI:58887"/>
        <dbReference type="ChEBI" id="CHEBI:456215"/>
        <dbReference type="EC" id="6.3.1.13"/>
    </reaction>
</comment>
<proteinExistence type="inferred from homology"/>
<dbReference type="PANTHER" id="PTHR10890">
    <property type="entry name" value="CYSTEINYL-TRNA SYNTHETASE"/>
    <property type="match status" value="1"/>
</dbReference>
<evidence type="ECO:0000256" key="3">
    <source>
        <dbReference type="ARBA" id="ARBA00011245"/>
    </source>
</evidence>
<evidence type="ECO:0000256" key="4">
    <source>
        <dbReference type="ARBA" id="ARBA00022598"/>
    </source>
</evidence>
<dbReference type="Proteomes" id="UP000250222">
    <property type="component" value="Unassembled WGS sequence"/>
</dbReference>
<comment type="function">
    <text evidence="1 10">Catalyzes the ATP-dependent condensation of GlcN-Ins and L-cysteine to form L-Cys-GlcN-Ins.</text>
</comment>
<feature type="binding site" evidence="10">
    <location>
        <position position="289"/>
    </location>
    <ligand>
        <name>L-cysteinyl-5'-AMP</name>
        <dbReference type="ChEBI" id="CHEBI:144924"/>
    </ligand>
</feature>
<dbReference type="Pfam" id="PF01406">
    <property type="entry name" value="tRNA-synt_1e"/>
    <property type="match status" value="1"/>
</dbReference>
<evidence type="ECO:0000256" key="6">
    <source>
        <dbReference type="ARBA" id="ARBA00022741"/>
    </source>
</evidence>
<sequence>MHSWPAPDLPQLPGRGHQVHLTDSGSGGLVATAAEGPASLYVCGITPYDSTHLGHANTYLAFDLLVRAWRDSGREVQYVQNVTDVDDPLLERATLTGVDWRDLAAEQTELFRGDMTALRVVPPAHYVGAVETIPLVVDAVEELLASGAAYRVEEPDAQGHGVGDVYADTAADPHFATESGLGAAEMAEFFAERGGDPDRAGKRQALDPLLWRTARPGEPQWDGGSLGSGRPGWHIECASIVREFLGVPVEVQAGGSDLVFPHHACSESHLRMLTGRDSAVGVHAHGGMVAYDGAKISKSLGNLVLVSQLVASGVDPMAVRLVMLSHHYREDWEYTPAQLETATERLALWRRAMTAERGFDATGMLEQVRTALAGDLDAPSALHAVDAWVAASEHDDGAARTEPERGPVLAARTVDALLGVAVHP</sequence>
<feature type="binding site" evidence="10">
    <location>
        <position position="237"/>
    </location>
    <ligand>
        <name>Zn(2+)</name>
        <dbReference type="ChEBI" id="CHEBI:29105"/>
    </ligand>
</feature>
<evidence type="ECO:0000313" key="13">
    <source>
        <dbReference type="EMBL" id="SSA44731.1"/>
    </source>
</evidence>
<evidence type="ECO:0000256" key="1">
    <source>
        <dbReference type="ARBA" id="ARBA00003679"/>
    </source>
</evidence>
<dbReference type="RefSeq" id="WP_110853008.1">
    <property type="nucleotide sequence ID" value="NZ_QKLZ01000010.1"/>
</dbReference>
<feature type="binding site" evidence="10">
    <location>
        <position position="43"/>
    </location>
    <ligand>
        <name>Zn(2+)</name>
        <dbReference type="ChEBI" id="CHEBI:29105"/>
    </ligand>
</feature>
<feature type="binding site" evidence="10">
    <location>
        <position position="262"/>
    </location>
    <ligand>
        <name>Zn(2+)</name>
        <dbReference type="ChEBI" id="CHEBI:29105"/>
    </ligand>
</feature>
<dbReference type="GO" id="GO:0005829">
    <property type="term" value="C:cytosol"/>
    <property type="evidence" value="ECO:0007669"/>
    <property type="project" value="TreeGrafter"/>
</dbReference>
<feature type="binding site" evidence="10">
    <location>
        <begin position="81"/>
        <end position="83"/>
    </location>
    <ligand>
        <name>L-cysteinyl-5'-AMP</name>
        <dbReference type="ChEBI" id="CHEBI:144924"/>
    </ligand>
</feature>
<feature type="short sequence motif" description="'ERGGDP' region" evidence="10">
    <location>
        <begin position="192"/>
        <end position="197"/>
    </location>
</feature>
<dbReference type="OrthoDB" id="9815130at2"/>
<evidence type="ECO:0000313" key="14">
    <source>
        <dbReference type="Proteomes" id="UP000250222"/>
    </source>
</evidence>
<feature type="region of interest" description="Disordered" evidence="11">
    <location>
        <begin position="1"/>
        <end position="23"/>
    </location>
</feature>
<keyword evidence="6 10" id="KW-0547">Nucleotide-binding</keyword>
<dbReference type="InterPro" id="IPR014729">
    <property type="entry name" value="Rossmann-like_a/b/a_fold"/>
</dbReference>
<feature type="binding site" evidence="10">
    <location>
        <position position="58"/>
    </location>
    <ligand>
        <name>L-cysteinyl-5'-AMP</name>
        <dbReference type="ChEBI" id="CHEBI:144924"/>
    </ligand>
</feature>
<dbReference type="AlphaFoldDB" id="A0A2Y9AJP8"/>
<keyword evidence="5 10" id="KW-0479">Metal-binding</keyword>
<gene>
    <name evidence="10" type="primary">mshC</name>
    <name evidence="13" type="ORF">SAMN05216184_11020</name>
</gene>
<dbReference type="NCBIfam" id="TIGR03447">
    <property type="entry name" value="mycothiol_MshC"/>
    <property type="match status" value="1"/>
</dbReference>
<protein>
    <recommendedName>
        <fullName evidence="10">L-cysteine:1D-myo-inositol 2-amino-2-deoxy-alpha-D-glucopyranoside ligase</fullName>
        <shortName evidence="10">L-Cys:GlcN-Ins ligase</shortName>
        <ecNumber evidence="10">6.3.1.13</ecNumber>
    </recommendedName>
    <alternativeName>
        <fullName evidence="10">Mycothiol ligase</fullName>
        <shortName evidence="10">MSH ligase</shortName>
    </alternativeName>
</protein>
<dbReference type="InterPro" id="IPR017812">
    <property type="entry name" value="Mycothiol_ligase_MshC"/>
</dbReference>
<dbReference type="GO" id="GO:0004817">
    <property type="term" value="F:cysteine-tRNA ligase activity"/>
    <property type="evidence" value="ECO:0007669"/>
    <property type="project" value="TreeGrafter"/>
</dbReference>
<comment type="subunit">
    <text evidence="3 10">Monomer.</text>
</comment>
<comment type="cofactor">
    <cofactor evidence="10">
        <name>Zn(2+)</name>
        <dbReference type="ChEBI" id="CHEBI:29105"/>
    </cofactor>
    <text evidence="10">Binds 1 zinc ion per subunit.</text>
</comment>
<evidence type="ECO:0000256" key="2">
    <source>
        <dbReference type="ARBA" id="ARBA00007723"/>
    </source>
</evidence>
<evidence type="ECO:0000256" key="8">
    <source>
        <dbReference type="ARBA" id="ARBA00022840"/>
    </source>
</evidence>
<dbReference type="GO" id="GO:0006423">
    <property type="term" value="P:cysteinyl-tRNA aminoacylation"/>
    <property type="evidence" value="ECO:0007669"/>
    <property type="project" value="TreeGrafter"/>
</dbReference>